<protein>
    <submittedName>
        <fullName evidence="2">Uncharacterized protein</fullName>
    </submittedName>
</protein>
<sequence length="182" mass="21075">MIGNKQLENMPIAEIRKIVRDENIESNSQPLSLTVNHNPNSSHSFDWKNVEILDRGDSKNTRQFLEAWHSVQLELNKHIETNPIYQPIRKIMHKHNNKNQNNGRHNQNKEVNNNKFKVNKNQSTSRCTEQALKHIWRNSNTSLLSEVCADDVVQKNDESSTTKASNSENKTLPKDNSRKIGR</sequence>
<dbReference type="AlphaFoldDB" id="A0A183MVL4"/>
<evidence type="ECO:0000256" key="1">
    <source>
        <dbReference type="SAM" id="MobiDB-lite"/>
    </source>
</evidence>
<evidence type="ECO:0000313" key="3">
    <source>
        <dbReference type="Proteomes" id="UP000277204"/>
    </source>
</evidence>
<reference evidence="2 3" key="1">
    <citation type="submission" date="2018-11" db="EMBL/GenBank/DDBJ databases">
        <authorList>
            <consortium name="Pathogen Informatics"/>
        </authorList>
    </citation>
    <scope>NUCLEOTIDE SEQUENCE [LARGE SCALE GENOMIC DNA]</scope>
    <source>
        <strain evidence="2 3">Zambia</strain>
    </source>
</reference>
<feature type="compositionally biased region" description="Low complexity" evidence="1">
    <location>
        <begin position="98"/>
        <end position="122"/>
    </location>
</feature>
<gene>
    <name evidence="2" type="ORF">SMRZ_LOCUS20089</name>
</gene>
<keyword evidence="3" id="KW-1185">Reference proteome</keyword>
<proteinExistence type="predicted"/>
<accession>A0A183MVL4</accession>
<dbReference type="EMBL" id="UZAI01018178">
    <property type="protein sequence ID" value="VDP34151.1"/>
    <property type="molecule type" value="Genomic_DNA"/>
</dbReference>
<organism evidence="2 3">
    <name type="scientific">Schistosoma margrebowiei</name>
    <dbReference type="NCBI Taxonomy" id="48269"/>
    <lineage>
        <taxon>Eukaryota</taxon>
        <taxon>Metazoa</taxon>
        <taxon>Spiralia</taxon>
        <taxon>Lophotrochozoa</taxon>
        <taxon>Platyhelminthes</taxon>
        <taxon>Trematoda</taxon>
        <taxon>Digenea</taxon>
        <taxon>Strigeidida</taxon>
        <taxon>Schistosomatoidea</taxon>
        <taxon>Schistosomatidae</taxon>
        <taxon>Schistosoma</taxon>
    </lineage>
</organism>
<feature type="compositionally biased region" description="Basic and acidic residues" evidence="1">
    <location>
        <begin position="171"/>
        <end position="182"/>
    </location>
</feature>
<name>A0A183MVL4_9TREM</name>
<feature type="region of interest" description="Disordered" evidence="1">
    <location>
        <begin position="154"/>
        <end position="182"/>
    </location>
</feature>
<evidence type="ECO:0000313" key="2">
    <source>
        <dbReference type="EMBL" id="VDP34151.1"/>
    </source>
</evidence>
<feature type="region of interest" description="Disordered" evidence="1">
    <location>
        <begin position="96"/>
        <end position="125"/>
    </location>
</feature>
<feature type="compositionally biased region" description="Polar residues" evidence="1">
    <location>
        <begin position="161"/>
        <end position="170"/>
    </location>
</feature>
<dbReference type="Proteomes" id="UP000277204">
    <property type="component" value="Unassembled WGS sequence"/>
</dbReference>